<comment type="caution">
    <text evidence="11">The sequence shown here is derived from an EMBL/GenBank/DDBJ whole genome shotgun (WGS) entry which is preliminary data.</text>
</comment>
<dbReference type="GO" id="GO:0042765">
    <property type="term" value="C:GPI-anchor transamidase complex"/>
    <property type="evidence" value="ECO:0007669"/>
    <property type="project" value="InterPro"/>
</dbReference>
<gene>
    <name evidence="11" type="ORF">JKP88DRAFT_266579</name>
</gene>
<feature type="transmembrane region" description="Helical" evidence="9">
    <location>
        <begin position="412"/>
        <end position="434"/>
    </location>
</feature>
<feature type="signal peptide" evidence="10">
    <location>
        <begin position="1"/>
        <end position="17"/>
    </location>
</feature>
<proteinExistence type="inferred from homology"/>
<evidence type="ECO:0000256" key="3">
    <source>
        <dbReference type="ARBA" id="ARBA00010026"/>
    </source>
</evidence>
<dbReference type="GO" id="GO:0006506">
    <property type="term" value="P:GPI anchor biosynthetic process"/>
    <property type="evidence" value="ECO:0007669"/>
    <property type="project" value="UniProtKB-UniPathway"/>
</dbReference>
<keyword evidence="6" id="KW-0256">Endoplasmic reticulum</keyword>
<feature type="chain" id="PRO_5032822780" evidence="10">
    <location>
        <begin position="18"/>
        <end position="488"/>
    </location>
</feature>
<sequence>MRALLLHSGLVPMLSSALELVVPHVSWERALEGVFLKARGVSPYTGGAFTGSPALLLLAQLARRRPQRTWSALTSALFIAFDVAAALLIYAVARAVRADEPSPRERQLQAQMPEDHRPRAARARLLAPDLVAHTAAAAYMLNPVLAAQCAARSGEVPARAALLLAVALAHGGAAAAAAAALGASAVVFNLYDATLLLPLALLAAHARASRAAAPLTPPALQQKQQQQQQRTFAHGPPLLPSLAAATPAFLLAAATAAVAASWVTAVDSSSSGGGWRFLRAAADAQLWQRDATPGVGLRWYLTQQAFASVRGYFAVLLAGHALVHAAPLALRLGALPRPLAEASLAAAALFGAPPTLGAPCLVACLMLPHACTLARVRGGAALVVLGGAPLALLPVVARAWLRAGTGNANYLYFQALAANAAAAVGVLQFVAATVRRRKALVMAERAEAAAHAAAQGAGEFNSEHLKRDSGGGAALQQAVTASGRIAEG</sequence>
<evidence type="ECO:0000256" key="4">
    <source>
        <dbReference type="ARBA" id="ARBA00022502"/>
    </source>
</evidence>
<evidence type="ECO:0000256" key="10">
    <source>
        <dbReference type="SAM" id="SignalP"/>
    </source>
</evidence>
<dbReference type="AlphaFoldDB" id="A0A836CN19"/>
<dbReference type="PANTHER" id="PTHR13121:SF0">
    <property type="entry name" value="PHOSPHATIDYLINOSITOL GLYCAN ANCHOR BIOSYNTHESIS CLASS U PROTEIN"/>
    <property type="match status" value="1"/>
</dbReference>
<comment type="pathway">
    <text evidence="2">Glycolipid biosynthesis; glycosylphosphatidylinositol-anchor biosynthesis.</text>
</comment>
<name>A0A836CN19_9STRA</name>
<dbReference type="EMBL" id="JAFCMP010000020">
    <property type="protein sequence ID" value="KAG5191409.1"/>
    <property type="molecule type" value="Genomic_DNA"/>
</dbReference>
<keyword evidence="10" id="KW-0732">Signal</keyword>
<dbReference type="Proteomes" id="UP000664859">
    <property type="component" value="Unassembled WGS sequence"/>
</dbReference>
<keyword evidence="4" id="KW-0337">GPI-anchor biosynthesis</keyword>
<dbReference type="UniPathway" id="UPA00196"/>
<evidence type="ECO:0000256" key="8">
    <source>
        <dbReference type="ARBA" id="ARBA00023136"/>
    </source>
</evidence>
<dbReference type="InterPro" id="IPR009600">
    <property type="entry name" value="PIG-U"/>
</dbReference>
<dbReference type="PANTHER" id="PTHR13121">
    <property type="entry name" value="GPI TRANSAMIDASE COMPONENT PIG-U"/>
    <property type="match status" value="1"/>
</dbReference>
<dbReference type="Pfam" id="PF06728">
    <property type="entry name" value="PIG-U"/>
    <property type="match status" value="1"/>
</dbReference>
<evidence type="ECO:0000256" key="5">
    <source>
        <dbReference type="ARBA" id="ARBA00022692"/>
    </source>
</evidence>
<feature type="transmembrane region" description="Helical" evidence="9">
    <location>
        <begin position="242"/>
        <end position="266"/>
    </location>
</feature>
<feature type="transmembrane region" description="Helical" evidence="9">
    <location>
        <begin position="379"/>
        <end position="400"/>
    </location>
</feature>
<evidence type="ECO:0000256" key="9">
    <source>
        <dbReference type="SAM" id="Phobius"/>
    </source>
</evidence>
<evidence type="ECO:0000256" key="1">
    <source>
        <dbReference type="ARBA" id="ARBA00004477"/>
    </source>
</evidence>
<comment type="similarity">
    <text evidence="3">Belongs to the PIGU family.</text>
</comment>
<accession>A0A836CN19</accession>
<comment type="subcellular location">
    <subcellularLocation>
        <location evidence="1">Endoplasmic reticulum membrane</location>
        <topology evidence="1">Multi-pass membrane protein</topology>
    </subcellularLocation>
</comment>
<feature type="transmembrane region" description="Helical" evidence="9">
    <location>
        <begin position="70"/>
        <end position="93"/>
    </location>
</feature>
<feature type="transmembrane region" description="Helical" evidence="9">
    <location>
        <begin position="162"/>
        <end position="191"/>
    </location>
</feature>
<dbReference type="OrthoDB" id="207160at2759"/>
<dbReference type="GO" id="GO:0016255">
    <property type="term" value="P:attachment of GPI anchor to protein"/>
    <property type="evidence" value="ECO:0007669"/>
    <property type="project" value="InterPro"/>
</dbReference>
<reference evidence="11" key="1">
    <citation type="submission" date="2021-02" db="EMBL/GenBank/DDBJ databases">
        <title>First Annotated Genome of the Yellow-green Alga Tribonema minus.</title>
        <authorList>
            <person name="Mahan K.M."/>
        </authorList>
    </citation>
    <scope>NUCLEOTIDE SEQUENCE</scope>
    <source>
        <strain evidence="11">UTEX B ZZ1240</strain>
    </source>
</reference>
<evidence type="ECO:0000256" key="7">
    <source>
        <dbReference type="ARBA" id="ARBA00022989"/>
    </source>
</evidence>
<evidence type="ECO:0000256" key="6">
    <source>
        <dbReference type="ARBA" id="ARBA00022824"/>
    </source>
</evidence>
<keyword evidence="7 9" id="KW-1133">Transmembrane helix</keyword>
<evidence type="ECO:0000313" key="11">
    <source>
        <dbReference type="EMBL" id="KAG5191409.1"/>
    </source>
</evidence>
<keyword evidence="8 9" id="KW-0472">Membrane</keyword>
<organism evidence="11 12">
    <name type="scientific">Tribonema minus</name>
    <dbReference type="NCBI Taxonomy" id="303371"/>
    <lineage>
        <taxon>Eukaryota</taxon>
        <taxon>Sar</taxon>
        <taxon>Stramenopiles</taxon>
        <taxon>Ochrophyta</taxon>
        <taxon>PX clade</taxon>
        <taxon>Xanthophyceae</taxon>
        <taxon>Tribonematales</taxon>
        <taxon>Tribonemataceae</taxon>
        <taxon>Tribonema</taxon>
    </lineage>
</organism>
<evidence type="ECO:0000256" key="2">
    <source>
        <dbReference type="ARBA" id="ARBA00004687"/>
    </source>
</evidence>
<feature type="transmembrane region" description="Helical" evidence="9">
    <location>
        <begin position="342"/>
        <end position="367"/>
    </location>
</feature>
<feature type="transmembrane region" description="Helical" evidence="9">
    <location>
        <begin position="311"/>
        <end position="330"/>
    </location>
</feature>
<keyword evidence="5 9" id="KW-0812">Transmembrane</keyword>
<keyword evidence="12" id="KW-1185">Reference proteome</keyword>
<evidence type="ECO:0000313" key="12">
    <source>
        <dbReference type="Proteomes" id="UP000664859"/>
    </source>
</evidence>
<protein>
    <submittedName>
        <fullName evidence="11">GPI transamidase subunit PIG-U</fullName>
    </submittedName>
</protein>